<dbReference type="InterPro" id="IPR001478">
    <property type="entry name" value="PDZ"/>
</dbReference>
<dbReference type="PROSITE" id="PS50106">
    <property type="entry name" value="PDZ"/>
    <property type="match status" value="1"/>
</dbReference>
<name>A0A1C4G0J1_9BACT</name>
<feature type="compositionally biased region" description="Low complexity" evidence="1">
    <location>
        <begin position="35"/>
        <end position="47"/>
    </location>
</feature>
<evidence type="ECO:0000313" key="4">
    <source>
        <dbReference type="EMBL" id="SCC61718.1"/>
    </source>
</evidence>
<keyword evidence="4" id="KW-0378">Hydrolase</keyword>
<organism evidence="4 5">
    <name type="scientific">Chitinophaga costaii</name>
    <dbReference type="NCBI Taxonomy" id="1335309"/>
    <lineage>
        <taxon>Bacteria</taxon>
        <taxon>Pseudomonadati</taxon>
        <taxon>Bacteroidota</taxon>
        <taxon>Chitinophagia</taxon>
        <taxon>Chitinophagales</taxon>
        <taxon>Chitinophagaceae</taxon>
        <taxon>Chitinophaga</taxon>
    </lineage>
</organism>
<dbReference type="Pfam" id="PF03572">
    <property type="entry name" value="Peptidase_S41"/>
    <property type="match status" value="1"/>
</dbReference>
<dbReference type="GO" id="GO:0007165">
    <property type="term" value="P:signal transduction"/>
    <property type="evidence" value="ECO:0007669"/>
    <property type="project" value="TreeGrafter"/>
</dbReference>
<dbReference type="STRING" id="1335309.GA0116948_11927"/>
<keyword evidence="2" id="KW-0732">Signal</keyword>
<dbReference type="PANTHER" id="PTHR32060">
    <property type="entry name" value="TAIL-SPECIFIC PROTEASE"/>
    <property type="match status" value="1"/>
</dbReference>
<dbReference type="AlphaFoldDB" id="A0A1C4G0J1"/>
<dbReference type="PANTHER" id="PTHR32060:SF30">
    <property type="entry name" value="CARBOXY-TERMINAL PROCESSING PROTEASE CTPA"/>
    <property type="match status" value="1"/>
</dbReference>
<dbReference type="PROSITE" id="PS51257">
    <property type="entry name" value="PROKAR_LIPOPROTEIN"/>
    <property type="match status" value="1"/>
</dbReference>
<dbReference type="InterPro" id="IPR005151">
    <property type="entry name" value="Tail-specific_protease"/>
</dbReference>
<dbReference type="OrthoDB" id="7168509at2"/>
<accession>A0A1C4G0J1</accession>
<dbReference type="EMBL" id="FMAR01000019">
    <property type="protein sequence ID" value="SCC61718.1"/>
    <property type="molecule type" value="Genomic_DNA"/>
</dbReference>
<protein>
    <submittedName>
        <fullName evidence="4">C-terminal processing protease CtpA/Prc, contains a PDZ domain</fullName>
    </submittedName>
</protein>
<evidence type="ECO:0000259" key="3">
    <source>
        <dbReference type="PROSITE" id="PS50106"/>
    </source>
</evidence>
<dbReference type="RefSeq" id="WP_089715305.1">
    <property type="nucleotide sequence ID" value="NZ_FMAR01000019.1"/>
</dbReference>
<evidence type="ECO:0000256" key="2">
    <source>
        <dbReference type="SAM" id="SignalP"/>
    </source>
</evidence>
<reference evidence="4 5" key="1">
    <citation type="submission" date="2016-08" db="EMBL/GenBank/DDBJ databases">
        <authorList>
            <person name="Seilhamer J.J."/>
        </authorList>
    </citation>
    <scope>NUCLEOTIDE SEQUENCE [LARGE SCALE GENOMIC DNA]</scope>
    <source>
        <strain evidence="4 5">A37T2</strain>
    </source>
</reference>
<dbReference type="SUPFAM" id="SSF52096">
    <property type="entry name" value="ClpP/crotonase"/>
    <property type="match status" value="1"/>
</dbReference>
<feature type="region of interest" description="Disordered" evidence="1">
    <location>
        <begin position="28"/>
        <end position="48"/>
    </location>
</feature>
<dbReference type="InterPro" id="IPR036034">
    <property type="entry name" value="PDZ_sf"/>
</dbReference>
<dbReference type="InterPro" id="IPR029045">
    <property type="entry name" value="ClpP/crotonase-like_dom_sf"/>
</dbReference>
<feature type="domain" description="PDZ" evidence="3">
    <location>
        <begin position="140"/>
        <end position="207"/>
    </location>
</feature>
<dbReference type="SMART" id="SM00245">
    <property type="entry name" value="TSPc"/>
    <property type="match status" value="1"/>
</dbReference>
<sequence length="521" mass="56487">MNMFYRSAAAPLCLGVVLLAMAGISACSKKDHKSSGGTTSDTTATGTELSAADEDSLKYLMYRNMQVDINDIGDNQDLPAYYWYKSVPTLDPHSSIYPNADTLLNVMRQYAINATTGNPYDKYSFLDRDSSISTELEDGKVEATKAVEGDFGIQVVFAADNNNDVHTLVEYADKNSPAGKAGLTRGTELISVNGITDFSSVTNRESVWNAFYSGNATVSLITQQFGSSVQSSITLSAAAYNINPILFDTIYNTTQGNVGYFVFYTFTNTYNSAGSPTLTKQLLDAEIGKLKSANINNLIVDLRNNGGGAVATAEYLDSALAPSSAAGKTMYWTTYNDKLNAAIGVSGNGDETKFPSSTGGLSLDHIFFIVNDGTASAAELTMNNLKPYMDVKLVGDTTYGKPVGFIGASLRAHRNGKEIYLADLYAINFETKNSLLQGGYFTGIVPDQLAQDYVDVPFGNADYDENLLDIFNYINTGRFTTNGRQVTPLQQSGRVKQSSLNTHIKSLRFNGMINFRAKQLK</sequence>
<evidence type="ECO:0000313" key="5">
    <source>
        <dbReference type="Proteomes" id="UP000242818"/>
    </source>
</evidence>
<dbReference type="Gene3D" id="3.90.226.10">
    <property type="entry name" value="2-enoyl-CoA Hydratase, Chain A, domain 1"/>
    <property type="match status" value="1"/>
</dbReference>
<gene>
    <name evidence="4" type="ORF">GA0116948_11927</name>
</gene>
<feature type="signal peptide" evidence="2">
    <location>
        <begin position="1"/>
        <end position="22"/>
    </location>
</feature>
<feature type="chain" id="PRO_5008692310" evidence="2">
    <location>
        <begin position="23"/>
        <end position="521"/>
    </location>
</feature>
<dbReference type="GO" id="GO:0030288">
    <property type="term" value="C:outer membrane-bounded periplasmic space"/>
    <property type="evidence" value="ECO:0007669"/>
    <property type="project" value="TreeGrafter"/>
</dbReference>
<dbReference type="SUPFAM" id="SSF50156">
    <property type="entry name" value="PDZ domain-like"/>
    <property type="match status" value="1"/>
</dbReference>
<keyword evidence="5" id="KW-1185">Reference proteome</keyword>
<dbReference type="Gene3D" id="3.30.750.170">
    <property type="match status" value="1"/>
</dbReference>
<dbReference type="GO" id="GO:0006508">
    <property type="term" value="P:proteolysis"/>
    <property type="evidence" value="ECO:0007669"/>
    <property type="project" value="UniProtKB-KW"/>
</dbReference>
<keyword evidence="4" id="KW-0645">Protease</keyword>
<proteinExistence type="predicted"/>
<dbReference type="GO" id="GO:0004175">
    <property type="term" value="F:endopeptidase activity"/>
    <property type="evidence" value="ECO:0007669"/>
    <property type="project" value="TreeGrafter"/>
</dbReference>
<dbReference type="Gene3D" id="2.30.42.10">
    <property type="match status" value="1"/>
</dbReference>
<dbReference type="GO" id="GO:0008236">
    <property type="term" value="F:serine-type peptidase activity"/>
    <property type="evidence" value="ECO:0007669"/>
    <property type="project" value="InterPro"/>
</dbReference>
<dbReference type="Proteomes" id="UP000242818">
    <property type="component" value="Unassembled WGS sequence"/>
</dbReference>
<evidence type="ECO:0000256" key="1">
    <source>
        <dbReference type="SAM" id="MobiDB-lite"/>
    </source>
</evidence>